<feature type="transmembrane region" description="Helical" evidence="8">
    <location>
        <begin position="418"/>
        <end position="436"/>
    </location>
</feature>
<feature type="transmembrane region" description="Helical" evidence="8">
    <location>
        <begin position="386"/>
        <end position="406"/>
    </location>
</feature>
<keyword evidence="10" id="KW-1185">Reference proteome</keyword>
<feature type="transmembrane region" description="Helical" evidence="8">
    <location>
        <begin position="39"/>
        <end position="56"/>
    </location>
</feature>
<dbReference type="GO" id="GO:0034204">
    <property type="term" value="P:lipid translocation"/>
    <property type="evidence" value="ECO:0007669"/>
    <property type="project" value="TreeGrafter"/>
</dbReference>
<evidence type="ECO:0000256" key="7">
    <source>
        <dbReference type="ARBA" id="ARBA00023136"/>
    </source>
</evidence>
<dbReference type="NCBIfam" id="TIGR01695">
    <property type="entry name" value="murJ_mviN"/>
    <property type="match status" value="1"/>
</dbReference>
<accession>A0A6L7F2C2</accession>
<dbReference type="EMBL" id="WUEK01000012">
    <property type="protein sequence ID" value="MXG91371.1"/>
    <property type="molecule type" value="Genomic_DNA"/>
</dbReference>
<gene>
    <name evidence="9" type="primary">murJ</name>
    <name evidence="9" type="ORF">GRQ65_17620</name>
</gene>
<dbReference type="Pfam" id="PF03023">
    <property type="entry name" value="MurJ"/>
    <property type="match status" value="1"/>
</dbReference>
<feature type="transmembrane region" description="Helical" evidence="8">
    <location>
        <begin position="188"/>
        <end position="209"/>
    </location>
</feature>
<comment type="caution">
    <text evidence="9">The sequence shown here is derived from an EMBL/GenBank/DDBJ whole genome shotgun (WGS) entry which is preliminary data.</text>
</comment>
<feature type="transmembrane region" description="Helical" evidence="8">
    <location>
        <begin position="230"/>
        <end position="251"/>
    </location>
</feature>
<dbReference type="InterPro" id="IPR004268">
    <property type="entry name" value="MurJ"/>
</dbReference>
<proteinExistence type="predicted"/>
<dbReference type="CDD" id="cd13123">
    <property type="entry name" value="MATE_MurJ_like"/>
    <property type="match status" value="1"/>
</dbReference>
<evidence type="ECO:0000256" key="2">
    <source>
        <dbReference type="ARBA" id="ARBA00022475"/>
    </source>
</evidence>
<reference evidence="9 10" key="1">
    <citation type="submission" date="2019-12" db="EMBL/GenBank/DDBJ databases">
        <authorList>
            <person name="Kun Z."/>
        </authorList>
    </citation>
    <scope>NUCLEOTIDE SEQUENCE [LARGE SCALE GENOMIC DNA]</scope>
    <source>
        <strain evidence="9 10">YIM 123512</strain>
    </source>
</reference>
<feature type="transmembrane region" description="Helical" evidence="8">
    <location>
        <begin position="77"/>
        <end position="103"/>
    </location>
</feature>
<keyword evidence="7 8" id="KW-0472">Membrane</keyword>
<keyword evidence="4" id="KW-0133">Cell shape</keyword>
<dbReference type="PRINTS" id="PR01806">
    <property type="entry name" value="VIRFACTRMVIN"/>
</dbReference>
<dbReference type="GO" id="GO:0008360">
    <property type="term" value="P:regulation of cell shape"/>
    <property type="evidence" value="ECO:0007669"/>
    <property type="project" value="UniProtKB-KW"/>
</dbReference>
<feature type="transmembrane region" description="Helical" evidence="8">
    <location>
        <begin position="483"/>
        <end position="503"/>
    </location>
</feature>
<feature type="transmembrane region" description="Helical" evidence="8">
    <location>
        <begin position="448"/>
        <end position="471"/>
    </location>
</feature>
<sequence length="528" mass="54710">MAAGTAVSRLSGFVRAALLSFALGAGVHADVFNVANSLPNALYILLAGGVINAVLVPQLIRAQRNDPDGGEAYTQRIVTLAGTFLVVVTVVLVAAAPLLVSLVAPDYDGAVRESAIAFTRYCLPQVLFYGMFVLVGQILNARGVFGPMMWAPIANNVLSVAVVLAYVVAFGHAEGAELAGGYSSAQELVLGVGSTLGIAAQLAILVPYLRRAGFVYRPRFDLRGTGLGHTLRLGVWTVLFVVVNQIAYVVVQRLATSGAAEGGTGATVYAFSFLIVMVPHSIVTVSLATAVLPRLSAHAAAGDRTALAGALAATLRSALVVIVPFAALLPVIAPDLARVVFAYGAAAGSVDAYAPTLSLFGLGVVFFTFHYLVLRGFYALEENRTAFWVQCAVAGTNVVTAVTYVGLVGPERTSPALVLAYASAYAVGSAISYALLRRRLGGLRTRELLAFGGRLAIAAGLATALTIPVAQVLDGLADDPGKVVAAVRLVAVGAVDVLLYLVLARLVRLREVGQVLATLTGRAGRARG</sequence>
<organism evidence="9 10">
    <name type="scientific">Nocardioides flavescens</name>
    <dbReference type="NCBI Taxonomy" id="2691959"/>
    <lineage>
        <taxon>Bacteria</taxon>
        <taxon>Bacillati</taxon>
        <taxon>Actinomycetota</taxon>
        <taxon>Actinomycetes</taxon>
        <taxon>Propionibacteriales</taxon>
        <taxon>Nocardioidaceae</taxon>
        <taxon>Nocardioides</taxon>
    </lineage>
</organism>
<evidence type="ECO:0000313" key="9">
    <source>
        <dbReference type="EMBL" id="MXG91371.1"/>
    </source>
</evidence>
<evidence type="ECO:0000256" key="5">
    <source>
        <dbReference type="ARBA" id="ARBA00022984"/>
    </source>
</evidence>
<dbReference type="InterPro" id="IPR051050">
    <property type="entry name" value="Lipid_II_flippase_MurJ/MviN"/>
</dbReference>
<feature type="transmembrane region" description="Helical" evidence="8">
    <location>
        <begin position="305"/>
        <end position="332"/>
    </location>
</feature>
<dbReference type="Proteomes" id="UP000473325">
    <property type="component" value="Unassembled WGS sequence"/>
</dbReference>
<keyword evidence="3 8" id="KW-0812">Transmembrane</keyword>
<feature type="transmembrane region" description="Helical" evidence="8">
    <location>
        <begin position="271"/>
        <end position="293"/>
    </location>
</feature>
<keyword evidence="5" id="KW-0573">Peptidoglycan synthesis</keyword>
<dbReference type="GO" id="GO:0015648">
    <property type="term" value="F:lipid-linked peptidoglycan transporter activity"/>
    <property type="evidence" value="ECO:0007669"/>
    <property type="project" value="TreeGrafter"/>
</dbReference>
<evidence type="ECO:0000256" key="1">
    <source>
        <dbReference type="ARBA" id="ARBA00004651"/>
    </source>
</evidence>
<dbReference type="AlphaFoldDB" id="A0A6L7F2C2"/>
<evidence type="ECO:0000256" key="3">
    <source>
        <dbReference type="ARBA" id="ARBA00022692"/>
    </source>
</evidence>
<dbReference type="GO" id="GO:0009252">
    <property type="term" value="P:peptidoglycan biosynthetic process"/>
    <property type="evidence" value="ECO:0007669"/>
    <property type="project" value="UniProtKB-KW"/>
</dbReference>
<keyword evidence="6 8" id="KW-1133">Transmembrane helix</keyword>
<feature type="transmembrane region" description="Helical" evidence="8">
    <location>
        <begin position="352"/>
        <end position="374"/>
    </location>
</feature>
<evidence type="ECO:0000313" key="10">
    <source>
        <dbReference type="Proteomes" id="UP000473325"/>
    </source>
</evidence>
<evidence type="ECO:0000256" key="6">
    <source>
        <dbReference type="ARBA" id="ARBA00022989"/>
    </source>
</evidence>
<keyword evidence="2" id="KW-1003">Cell membrane</keyword>
<name>A0A6L7F2C2_9ACTN</name>
<feature type="transmembrane region" description="Helical" evidence="8">
    <location>
        <begin position="153"/>
        <end position="173"/>
    </location>
</feature>
<feature type="transmembrane region" description="Helical" evidence="8">
    <location>
        <begin position="123"/>
        <end position="141"/>
    </location>
</feature>
<dbReference type="PANTHER" id="PTHR47019">
    <property type="entry name" value="LIPID II FLIPPASE MURJ"/>
    <property type="match status" value="1"/>
</dbReference>
<evidence type="ECO:0000256" key="8">
    <source>
        <dbReference type="SAM" id="Phobius"/>
    </source>
</evidence>
<comment type="subcellular location">
    <subcellularLocation>
        <location evidence="1">Cell membrane</location>
        <topology evidence="1">Multi-pass membrane protein</topology>
    </subcellularLocation>
</comment>
<protein>
    <submittedName>
        <fullName evidence="9">Murein biosynthesis integral membrane protein MurJ</fullName>
    </submittedName>
</protein>
<evidence type="ECO:0000256" key="4">
    <source>
        <dbReference type="ARBA" id="ARBA00022960"/>
    </source>
</evidence>
<dbReference type="GO" id="GO:0005886">
    <property type="term" value="C:plasma membrane"/>
    <property type="evidence" value="ECO:0007669"/>
    <property type="project" value="UniProtKB-SubCell"/>
</dbReference>
<dbReference type="PANTHER" id="PTHR47019:SF1">
    <property type="entry name" value="LIPID II FLIPPASE MURJ"/>
    <property type="match status" value="1"/>
</dbReference>